<feature type="region of interest" description="Disordered" evidence="1">
    <location>
        <begin position="179"/>
        <end position="223"/>
    </location>
</feature>
<proteinExistence type="predicted"/>
<feature type="compositionally biased region" description="Low complexity" evidence="1">
    <location>
        <begin position="51"/>
        <end position="62"/>
    </location>
</feature>
<protein>
    <submittedName>
        <fullName evidence="2">Uncharacterized protein</fullName>
    </submittedName>
</protein>
<feature type="compositionally biased region" description="Polar residues" evidence="1">
    <location>
        <begin position="182"/>
        <end position="199"/>
    </location>
</feature>
<dbReference type="AlphaFoldDB" id="S5UDB6"/>
<sequence length="440" mass="47443">MRCSGCDSARNLKLPSGTGLSPRSSRPRTSRTVSGEMPTCLATCRSERPGSLRMSSAASLLRPEPSAGRMRPSRPILASVPLSPPRLRRSATVPAEMPVAEATRRSDHCGCVPMMWTAARLRSASESGKPCRMFASTARTKASDSVPSTNLAMIFVSPLSRATFNRCRPSTTRIVGRCTRIGGSSPSTDNSVSTCSGSSPEVRGEDAEDSRDNSISTTGRETKSTLIGSTQTLPFRISSSSSTLRCGTEFIVATAHPIGAGGATQNFLREGKPHTPSRALSREPSEGVITLRVSIKIPMLRDFHRQTQREPYTRMTPVPDIHVHSSTVAGHSGTKSGDFAITLGDLLGGGRRNEALRRMAIAANAMMLPLATTTTARTIANTKLTKSVETMMVRHWMVRQYAAEEVEGEQRNHQRGRGDGRHIRQVGLADDVVMKATRNA</sequence>
<feature type="compositionally biased region" description="Polar residues" evidence="1">
    <location>
        <begin position="213"/>
        <end position="223"/>
    </location>
</feature>
<accession>S5UDB6</accession>
<reference evidence="2" key="1">
    <citation type="journal article" date="2013" name="Proc. Natl. Acad. Sci. U.S.A.">
        <title>Mapping gene clusters within arrayed metagenomic libraries to expand the structural diversity of biomedically relevant natural products.</title>
        <authorList>
            <person name="Owen J.G."/>
            <person name="Reddy B.V."/>
            <person name="Ternei M.A."/>
            <person name="Charlop-Powers Z."/>
            <person name="Calle P.Y."/>
            <person name="Kim J.H."/>
            <person name="Brady S.F."/>
        </authorList>
    </citation>
    <scope>NUCLEOTIDE SEQUENCE</scope>
</reference>
<feature type="region of interest" description="Disordered" evidence="1">
    <location>
        <begin position="1"/>
        <end position="81"/>
    </location>
</feature>
<feature type="compositionally biased region" description="Low complexity" evidence="1">
    <location>
        <begin position="15"/>
        <end position="24"/>
    </location>
</feature>
<dbReference type="EMBL" id="KF264565">
    <property type="protein sequence ID" value="AGS49942.1"/>
    <property type="molecule type" value="Genomic_DNA"/>
</dbReference>
<organism evidence="2">
    <name type="scientific">uncultured bacterium esnapd26</name>
    <dbReference type="NCBI Taxonomy" id="1366607"/>
    <lineage>
        <taxon>Bacteria</taxon>
        <taxon>environmental samples</taxon>
    </lineage>
</organism>
<evidence type="ECO:0000256" key="1">
    <source>
        <dbReference type="SAM" id="MobiDB-lite"/>
    </source>
</evidence>
<evidence type="ECO:0000313" key="2">
    <source>
        <dbReference type="EMBL" id="AGS49942.1"/>
    </source>
</evidence>
<name>S5UDB6_9BACT</name>